<dbReference type="InterPro" id="IPR038937">
    <property type="entry name" value="RopGEF"/>
</dbReference>
<organism evidence="6 7">
    <name type="scientific">Vanilla planifolia</name>
    <name type="common">Vanilla</name>
    <dbReference type="NCBI Taxonomy" id="51239"/>
    <lineage>
        <taxon>Eukaryota</taxon>
        <taxon>Viridiplantae</taxon>
        <taxon>Streptophyta</taxon>
        <taxon>Embryophyta</taxon>
        <taxon>Tracheophyta</taxon>
        <taxon>Spermatophyta</taxon>
        <taxon>Magnoliopsida</taxon>
        <taxon>Liliopsida</taxon>
        <taxon>Asparagales</taxon>
        <taxon>Orchidaceae</taxon>
        <taxon>Vanilloideae</taxon>
        <taxon>Vanilleae</taxon>
        <taxon>Vanilla</taxon>
    </lineage>
</organism>
<dbReference type="AlphaFoldDB" id="A0A835UTC4"/>
<keyword evidence="3" id="KW-0175">Coiled coil</keyword>
<dbReference type="PANTHER" id="PTHR33101">
    <property type="entry name" value="ROP GUANINE NUCLEOTIDE EXCHANGE FACTOR 1"/>
    <property type="match status" value="1"/>
</dbReference>
<dbReference type="Pfam" id="PF03759">
    <property type="entry name" value="PRONE"/>
    <property type="match status" value="1"/>
</dbReference>
<evidence type="ECO:0000256" key="2">
    <source>
        <dbReference type="PROSITE-ProRule" id="PRU00663"/>
    </source>
</evidence>
<evidence type="ECO:0000256" key="4">
    <source>
        <dbReference type="SAM" id="Phobius"/>
    </source>
</evidence>
<keyword evidence="4" id="KW-0472">Membrane</keyword>
<keyword evidence="4" id="KW-0812">Transmembrane</keyword>
<proteinExistence type="predicted"/>
<evidence type="ECO:0000313" key="6">
    <source>
        <dbReference type="EMBL" id="KAG0474984.1"/>
    </source>
</evidence>
<gene>
    <name evidence="6" type="ORF">HPP92_014670</name>
</gene>
<feature type="transmembrane region" description="Helical" evidence="4">
    <location>
        <begin position="178"/>
        <end position="198"/>
    </location>
</feature>
<dbReference type="OrthoDB" id="2006207at2759"/>
<protein>
    <recommendedName>
        <fullName evidence="5">PRONE domain-containing protein</fullName>
    </recommendedName>
</protein>
<evidence type="ECO:0000313" key="7">
    <source>
        <dbReference type="Proteomes" id="UP000639772"/>
    </source>
</evidence>
<accession>A0A835UTC4</accession>
<dbReference type="InterPro" id="IPR005512">
    <property type="entry name" value="PRONE_dom"/>
</dbReference>
<feature type="transmembrane region" description="Helical" evidence="4">
    <location>
        <begin position="135"/>
        <end position="157"/>
    </location>
</feature>
<dbReference type="Proteomes" id="UP000639772">
    <property type="component" value="Chromosome 7"/>
</dbReference>
<feature type="transmembrane region" description="Helical" evidence="4">
    <location>
        <begin position="82"/>
        <end position="104"/>
    </location>
</feature>
<dbReference type="PANTHER" id="PTHR33101:SF2">
    <property type="entry name" value="ROP GUANINE NUCLEOTIDE EXCHANGE FACTOR 14"/>
    <property type="match status" value="1"/>
</dbReference>
<keyword evidence="4" id="KW-1133">Transmembrane helix</keyword>
<dbReference type="Gene3D" id="1.20.58.2010">
    <property type="entry name" value="PRONE domain, subdomain 1"/>
    <property type="match status" value="1"/>
</dbReference>
<sequence>MELEHEKTLSKNYLLENEVQNLKEKLQIYDINCGNLQAVNVGISNGRKLVAWQRRLFIVLLSFLVGLVILVQFFFAVRNKPALAAVALLSLNCFMLGTLTCPILPSSAGPCLRGLWVQLIGFSVGSAFVRRPDAVLCFVFLCASQLFFSPACLVYVLPHCSSSLRYQRICCSVEPVRGKEAVVFVLLQIFTALLDLFMKQRWSRRLRLDQCLRFISSFWYYSRFRFCLFVPSAVLPESEHMMRRLACCRRQRTKDFSVNFEEQERVMTYSGLESCILNSCSYDNESGSSGISRSDGCVVTDSLDEDATSCSSSKGAFGSFSSQCLEPRKQEEDHLLDEWEIIHSTYHPYSKGKKPITYTIHHMDVQAMKERFAKLLLGEDPSGGTKGVSTALALSNAITSLSVSVFGNSGNWSLCLKKERTDGTKKWTGCFLQRIIWWSWCPQSNMGPMEVC</sequence>
<dbReference type="GO" id="GO:0005085">
    <property type="term" value="F:guanyl-nucleotide exchange factor activity"/>
    <property type="evidence" value="ECO:0007669"/>
    <property type="project" value="UniProtKB-UniRule"/>
</dbReference>
<name>A0A835UTC4_VANPL</name>
<dbReference type="PROSITE" id="PS51334">
    <property type="entry name" value="PRONE"/>
    <property type="match status" value="1"/>
</dbReference>
<feature type="coiled-coil region" evidence="3">
    <location>
        <begin position="5"/>
        <end position="32"/>
    </location>
</feature>
<feature type="domain" description="PRONE" evidence="5">
    <location>
        <begin position="355"/>
        <end position="452"/>
    </location>
</feature>
<evidence type="ECO:0000256" key="1">
    <source>
        <dbReference type="ARBA" id="ARBA00022658"/>
    </source>
</evidence>
<reference evidence="6 7" key="1">
    <citation type="journal article" date="2020" name="Nat. Food">
        <title>A phased Vanilla planifolia genome enables genetic improvement of flavour and production.</title>
        <authorList>
            <person name="Hasing T."/>
            <person name="Tang H."/>
            <person name="Brym M."/>
            <person name="Khazi F."/>
            <person name="Huang T."/>
            <person name="Chambers A.H."/>
        </authorList>
    </citation>
    <scope>NUCLEOTIDE SEQUENCE [LARGE SCALE GENOMIC DNA]</scope>
    <source>
        <tissue evidence="6">Leaf</tissue>
    </source>
</reference>
<comment type="caution">
    <text evidence="6">The sequence shown here is derived from an EMBL/GenBank/DDBJ whole genome shotgun (WGS) entry which is preliminary data.</text>
</comment>
<evidence type="ECO:0000259" key="5">
    <source>
        <dbReference type="PROSITE" id="PS51334"/>
    </source>
</evidence>
<evidence type="ECO:0000256" key="3">
    <source>
        <dbReference type="SAM" id="Coils"/>
    </source>
</evidence>
<feature type="transmembrane region" description="Helical" evidence="4">
    <location>
        <begin position="56"/>
        <end position="76"/>
    </location>
</feature>
<keyword evidence="1 2" id="KW-0344">Guanine-nucleotide releasing factor</keyword>
<dbReference type="EMBL" id="JADCNM010000007">
    <property type="protein sequence ID" value="KAG0474984.1"/>
    <property type="molecule type" value="Genomic_DNA"/>
</dbReference>